<feature type="compositionally biased region" description="Pro residues" evidence="1">
    <location>
        <begin position="47"/>
        <end position="56"/>
    </location>
</feature>
<gene>
    <name evidence="2" type="ORF">MVEN_01145700</name>
</gene>
<sequence length="702" mass="77978">MLSNRDLANAAQYPDTDARELAERVARLSISDPPPTQPGISGTRTVLPPPDLSQPPAPHIVIAEAEKSVMAVLSEVLNASTKQPTRQAQSDQLLDFLSSKIQTTIASLQSANRVRGNRLAVGEKDSPEKARVADEMRQLEYELKEFTATLPKDKRPLYYDSAYALDNPIQHLDVMAQIMILLGLAVEAPPAFSFDFLEFDSDTTTAPAKCRPTCLKEEKQITSIHHLLVRPFTEPKNDDNHDSDGDDDSDGDGDGDGRRRGRSDPDIEDEFTEEILFKRLMNPNYFPRPKTITTADLRFVQDVIVNTTTPAWVNHVPKNFGEKGAGSIKADEWRLMATIYLPIALVILWAERVGNDAAHFSLLLEHSMALFQATTIVSRYTTSSTRETAYRSFIQHWLGNLQDLYPHTNTPRTRTNPHVALHIYDFLRLFGAALSWWAFPIERLIGVLGKINSNDRLGGQHEATILNTWIRGANLRRWITRPNCPAVLVEFHRLFSLYLGINLGDIDAPVTSNIKTGEYRPAHYDHDGVHYSKSTTHLGNSLVLYVEPVSGKTYAGSIEEIVVGKQKAEFKLFQATHSAAKRASTVNPTALDCLSSPQLSLRLSVPHLRLDLVTFAVTLTLVVALTLPECKSLGAALIHLLNPEIYTIGLCVPAESAEIAQVNSYESSSTLSGAVSNIYVELLFHDIRHFIATSRARYPSAC</sequence>
<evidence type="ECO:0000313" key="2">
    <source>
        <dbReference type="EMBL" id="KAF7351845.1"/>
    </source>
</evidence>
<dbReference type="EMBL" id="JACAZI010000009">
    <property type="protein sequence ID" value="KAF7351845.1"/>
    <property type="molecule type" value="Genomic_DNA"/>
</dbReference>
<protein>
    <submittedName>
        <fullName evidence="2">Glycoside hydrolase family 92 protein</fullName>
    </submittedName>
</protein>
<evidence type="ECO:0000256" key="1">
    <source>
        <dbReference type="SAM" id="MobiDB-lite"/>
    </source>
</evidence>
<feature type="compositionally biased region" description="Basic and acidic residues" evidence="1">
    <location>
        <begin position="255"/>
        <end position="265"/>
    </location>
</feature>
<evidence type="ECO:0000313" key="3">
    <source>
        <dbReference type="Proteomes" id="UP000620124"/>
    </source>
</evidence>
<reference evidence="2" key="1">
    <citation type="submission" date="2020-05" db="EMBL/GenBank/DDBJ databases">
        <title>Mycena genomes resolve the evolution of fungal bioluminescence.</title>
        <authorList>
            <person name="Tsai I.J."/>
        </authorList>
    </citation>
    <scope>NUCLEOTIDE SEQUENCE</scope>
    <source>
        <strain evidence="2">CCC161011</strain>
    </source>
</reference>
<comment type="caution">
    <text evidence="2">The sequence shown here is derived from an EMBL/GenBank/DDBJ whole genome shotgun (WGS) entry which is preliminary data.</text>
</comment>
<name>A0A8H6Y540_9AGAR</name>
<organism evidence="2 3">
    <name type="scientific">Mycena venus</name>
    <dbReference type="NCBI Taxonomy" id="2733690"/>
    <lineage>
        <taxon>Eukaryota</taxon>
        <taxon>Fungi</taxon>
        <taxon>Dikarya</taxon>
        <taxon>Basidiomycota</taxon>
        <taxon>Agaricomycotina</taxon>
        <taxon>Agaricomycetes</taxon>
        <taxon>Agaricomycetidae</taxon>
        <taxon>Agaricales</taxon>
        <taxon>Marasmiineae</taxon>
        <taxon>Mycenaceae</taxon>
        <taxon>Mycena</taxon>
    </lineage>
</organism>
<dbReference type="OrthoDB" id="3253623at2759"/>
<feature type="region of interest" description="Disordered" evidence="1">
    <location>
        <begin position="27"/>
        <end position="56"/>
    </location>
</feature>
<proteinExistence type="predicted"/>
<keyword evidence="3" id="KW-1185">Reference proteome</keyword>
<accession>A0A8H6Y540</accession>
<keyword evidence="2" id="KW-0378">Hydrolase</keyword>
<feature type="compositionally biased region" description="Acidic residues" evidence="1">
    <location>
        <begin position="244"/>
        <end position="254"/>
    </location>
</feature>
<dbReference type="Proteomes" id="UP000620124">
    <property type="component" value="Unassembled WGS sequence"/>
</dbReference>
<feature type="region of interest" description="Disordered" evidence="1">
    <location>
        <begin position="232"/>
        <end position="265"/>
    </location>
</feature>
<dbReference type="AlphaFoldDB" id="A0A8H6Y540"/>
<feature type="compositionally biased region" description="Basic and acidic residues" evidence="1">
    <location>
        <begin position="233"/>
        <end position="243"/>
    </location>
</feature>
<dbReference type="GO" id="GO:0016787">
    <property type="term" value="F:hydrolase activity"/>
    <property type="evidence" value="ECO:0007669"/>
    <property type="project" value="UniProtKB-KW"/>
</dbReference>